<accession>A0A7L4J8R7</accession>
<keyword evidence="14" id="KW-1185">Reference proteome</keyword>
<feature type="compositionally biased region" description="Polar residues" evidence="11">
    <location>
        <begin position="413"/>
        <end position="422"/>
    </location>
</feature>
<evidence type="ECO:0000256" key="7">
    <source>
        <dbReference type="ARBA" id="ARBA00039797"/>
    </source>
</evidence>
<feature type="non-terminal residue" evidence="13">
    <location>
        <position position="609"/>
    </location>
</feature>
<feature type="binding site" evidence="10">
    <location>
        <position position="44"/>
    </location>
    <ligand>
        <name>ATP</name>
        <dbReference type="ChEBI" id="CHEBI:30616"/>
    </ligand>
</feature>
<dbReference type="FunFam" id="1.10.510.10:FF:000238">
    <property type="entry name" value="Mitogen-activated protein kinase"/>
    <property type="match status" value="1"/>
</dbReference>
<comment type="catalytic activity">
    <reaction evidence="8">
        <text>L-threonyl-[protein] + ATP = O-phospho-L-threonyl-[protein] + ADP + H(+)</text>
        <dbReference type="Rhea" id="RHEA:46608"/>
        <dbReference type="Rhea" id="RHEA-COMP:11060"/>
        <dbReference type="Rhea" id="RHEA-COMP:11605"/>
        <dbReference type="ChEBI" id="CHEBI:15378"/>
        <dbReference type="ChEBI" id="CHEBI:30013"/>
        <dbReference type="ChEBI" id="CHEBI:30616"/>
        <dbReference type="ChEBI" id="CHEBI:61977"/>
        <dbReference type="ChEBI" id="CHEBI:456216"/>
        <dbReference type="EC" id="2.7.11.24"/>
    </reaction>
</comment>
<gene>
    <name evidence="13" type="primary">Mapk15</name>
    <name evidence="13" type="ORF">PORRUF_R04110</name>
</gene>
<sequence>MSPPEVEPLVCRKYEIKRRLGKGAYGIVWKATDRKTGETVAVKKIFDAFRNRTDAQRTFREIMFLQEFGEHPNIIKLLDVIQAENDKDIYLIFESMETDLHAVIKKGNLLKDIHKCYILYQLLKATKFIHSGNVIHRDQKPSNVLLDAQCCVKLCDFGLARSLCQLGEDQPSPALTEYVATRWYRAPEILLASRNYTKGVDMWSIGCILGEMLLGKPLFPGTSTMNQIEQILRVIPAPSSEGRTLLQGKISKERVKVCIIFFLTSRQRVAFEEIFPPSTPLPALDLLKKLLVFNPDKRLTAEEALQHPYVSRFHCPSREPSLDFDVILPLGDDVQLSVAEYRNKLYEMILEKKSKRLPKEQGRREDIQLSQSEASTLLPGFSSVTVPTRKGQQEPAPPLLNPSHVHTGATAGVQPTGSSQSKDLARTVCQRSQISVMIYNPITHTTVQSRYHPPTLGMGLSLPQSMCSSDFPTFSHVFPSAGNANPGAGIRNCSAPPQQSRISNNEKLGRQITWPHTRLSPTNVQNLYNVIINFPCLFFLTQNPRNSQCHSKDVRPFLKPSKKMFQITANVGAAGDPRASMGSYSQAYGTISKSALQSLPIAKASKNPE</sequence>
<dbReference type="Proteomes" id="UP000572837">
    <property type="component" value="Unassembled WGS sequence"/>
</dbReference>
<dbReference type="PANTHER" id="PTHR24055">
    <property type="entry name" value="MITOGEN-ACTIVATED PROTEIN KINASE"/>
    <property type="match status" value="1"/>
</dbReference>
<dbReference type="Gene3D" id="3.30.200.20">
    <property type="entry name" value="Phosphorylase Kinase, domain 1"/>
    <property type="match status" value="1"/>
</dbReference>
<organism evidence="13 14">
    <name type="scientific">Pomatorhinus ruficollis</name>
    <name type="common">streak-breasted scimitar babbler</name>
    <dbReference type="NCBI Taxonomy" id="932028"/>
    <lineage>
        <taxon>Eukaryota</taxon>
        <taxon>Metazoa</taxon>
        <taxon>Chordata</taxon>
        <taxon>Craniata</taxon>
        <taxon>Vertebrata</taxon>
        <taxon>Euteleostomi</taxon>
        <taxon>Archelosauria</taxon>
        <taxon>Archosauria</taxon>
        <taxon>Dinosauria</taxon>
        <taxon>Saurischia</taxon>
        <taxon>Theropoda</taxon>
        <taxon>Coelurosauria</taxon>
        <taxon>Aves</taxon>
        <taxon>Neognathae</taxon>
        <taxon>Neoaves</taxon>
        <taxon>Telluraves</taxon>
        <taxon>Australaves</taxon>
        <taxon>Passeriformes</taxon>
        <taxon>Sylvioidea</taxon>
        <taxon>Timaliidae</taxon>
        <taxon>Pomatorhinus</taxon>
    </lineage>
</organism>
<keyword evidence="5 13" id="KW-0418">Kinase</keyword>
<keyword evidence="4 10" id="KW-0547">Nucleotide-binding</keyword>
<evidence type="ECO:0000256" key="5">
    <source>
        <dbReference type="ARBA" id="ARBA00022777"/>
    </source>
</evidence>
<evidence type="ECO:0000256" key="2">
    <source>
        <dbReference type="ARBA" id="ARBA00022527"/>
    </source>
</evidence>
<evidence type="ECO:0000256" key="1">
    <source>
        <dbReference type="ARBA" id="ARBA00012411"/>
    </source>
</evidence>
<evidence type="ECO:0000256" key="10">
    <source>
        <dbReference type="PROSITE-ProRule" id="PRU10141"/>
    </source>
</evidence>
<dbReference type="EMBL" id="VZSW01001318">
    <property type="protein sequence ID" value="NXY37394.1"/>
    <property type="molecule type" value="Genomic_DNA"/>
</dbReference>
<keyword evidence="6 10" id="KW-0067">ATP-binding</keyword>
<dbReference type="PROSITE" id="PS50011">
    <property type="entry name" value="PROTEIN_KINASE_DOM"/>
    <property type="match status" value="1"/>
</dbReference>
<proteinExistence type="predicted"/>
<dbReference type="InterPro" id="IPR011009">
    <property type="entry name" value="Kinase-like_dom_sf"/>
</dbReference>
<reference evidence="13 14" key="1">
    <citation type="submission" date="2020-02" db="EMBL/GenBank/DDBJ databases">
        <title>Bird 10,000 Genomes (B10K) Project - Family phase.</title>
        <authorList>
            <person name="Zhang G."/>
        </authorList>
    </citation>
    <scope>NUCLEOTIDE SEQUENCE [LARGE SCALE GENOMIC DNA]</scope>
    <source>
        <strain evidence="13">B10K-IZ-033-81</strain>
        <tissue evidence="13">Muscle</tissue>
    </source>
</reference>
<dbReference type="InterPro" id="IPR050117">
    <property type="entry name" value="MAPK"/>
</dbReference>
<dbReference type="AlphaFoldDB" id="A0A7L4J8R7"/>
<dbReference type="Pfam" id="PF00069">
    <property type="entry name" value="Pkinase"/>
    <property type="match status" value="1"/>
</dbReference>
<name>A0A7L4J8R7_9PASS</name>
<dbReference type="PROSITE" id="PS00107">
    <property type="entry name" value="PROTEIN_KINASE_ATP"/>
    <property type="match status" value="1"/>
</dbReference>
<evidence type="ECO:0000313" key="14">
    <source>
        <dbReference type="Proteomes" id="UP000572837"/>
    </source>
</evidence>
<dbReference type="PROSITE" id="PS01351">
    <property type="entry name" value="MAPK"/>
    <property type="match status" value="1"/>
</dbReference>
<comment type="catalytic activity">
    <reaction evidence="9">
        <text>L-seryl-[protein] + ATP = O-phospho-L-seryl-[protein] + ADP + H(+)</text>
        <dbReference type="Rhea" id="RHEA:17989"/>
        <dbReference type="Rhea" id="RHEA-COMP:9863"/>
        <dbReference type="Rhea" id="RHEA-COMP:11604"/>
        <dbReference type="ChEBI" id="CHEBI:15378"/>
        <dbReference type="ChEBI" id="CHEBI:29999"/>
        <dbReference type="ChEBI" id="CHEBI:30616"/>
        <dbReference type="ChEBI" id="CHEBI:83421"/>
        <dbReference type="ChEBI" id="CHEBI:456216"/>
        <dbReference type="EC" id="2.7.11.24"/>
    </reaction>
</comment>
<dbReference type="FunFam" id="3.30.200.20:FF:000166">
    <property type="entry name" value="Mitogen-activated protein kinase"/>
    <property type="match status" value="1"/>
</dbReference>
<evidence type="ECO:0000256" key="4">
    <source>
        <dbReference type="ARBA" id="ARBA00022741"/>
    </source>
</evidence>
<keyword evidence="3" id="KW-0808">Transferase</keyword>
<dbReference type="GO" id="GO:0004707">
    <property type="term" value="F:MAP kinase activity"/>
    <property type="evidence" value="ECO:0007669"/>
    <property type="project" value="UniProtKB-EC"/>
</dbReference>
<dbReference type="InterPro" id="IPR000719">
    <property type="entry name" value="Prot_kinase_dom"/>
</dbReference>
<protein>
    <recommendedName>
        <fullName evidence="7">Mitogen-activated protein kinase 15</fullName>
        <ecNumber evidence="1">2.7.11.24</ecNumber>
    </recommendedName>
</protein>
<comment type="caution">
    <text evidence="13">The sequence shown here is derived from an EMBL/GenBank/DDBJ whole genome shotgun (WGS) entry which is preliminary data.</text>
</comment>
<dbReference type="CDD" id="cd07852">
    <property type="entry name" value="STKc_MAPK15-like"/>
    <property type="match status" value="1"/>
</dbReference>
<evidence type="ECO:0000256" key="3">
    <source>
        <dbReference type="ARBA" id="ARBA00022679"/>
    </source>
</evidence>
<feature type="domain" description="Protein kinase" evidence="12">
    <location>
        <begin position="14"/>
        <end position="310"/>
    </location>
</feature>
<keyword evidence="2" id="KW-0723">Serine/threonine-protein kinase</keyword>
<evidence type="ECO:0000256" key="6">
    <source>
        <dbReference type="ARBA" id="ARBA00022840"/>
    </source>
</evidence>
<evidence type="ECO:0000256" key="8">
    <source>
        <dbReference type="ARBA" id="ARBA00047592"/>
    </source>
</evidence>
<dbReference type="SUPFAM" id="SSF56112">
    <property type="entry name" value="Protein kinase-like (PK-like)"/>
    <property type="match status" value="1"/>
</dbReference>
<dbReference type="InterPro" id="IPR003527">
    <property type="entry name" value="MAP_kinase_CS"/>
</dbReference>
<dbReference type="EC" id="2.7.11.24" evidence="1"/>
<evidence type="ECO:0000256" key="11">
    <source>
        <dbReference type="SAM" id="MobiDB-lite"/>
    </source>
</evidence>
<evidence type="ECO:0000259" key="12">
    <source>
        <dbReference type="PROSITE" id="PS50011"/>
    </source>
</evidence>
<evidence type="ECO:0000256" key="9">
    <source>
        <dbReference type="ARBA" id="ARBA00048312"/>
    </source>
</evidence>
<feature type="non-terminal residue" evidence="13">
    <location>
        <position position="1"/>
    </location>
</feature>
<dbReference type="GO" id="GO:0005524">
    <property type="term" value="F:ATP binding"/>
    <property type="evidence" value="ECO:0007669"/>
    <property type="project" value="UniProtKB-UniRule"/>
</dbReference>
<dbReference type="InterPro" id="IPR017441">
    <property type="entry name" value="Protein_kinase_ATP_BS"/>
</dbReference>
<feature type="region of interest" description="Disordered" evidence="11">
    <location>
        <begin position="380"/>
        <end position="424"/>
    </location>
</feature>
<evidence type="ECO:0000313" key="13">
    <source>
        <dbReference type="EMBL" id="NXY37394.1"/>
    </source>
</evidence>
<dbReference type="Gene3D" id="1.10.510.10">
    <property type="entry name" value="Transferase(Phosphotransferase) domain 1"/>
    <property type="match status" value="1"/>
</dbReference>